<evidence type="ECO:0000256" key="12">
    <source>
        <dbReference type="SAM" id="SignalP"/>
    </source>
</evidence>
<dbReference type="InterPro" id="IPR050482">
    <property type="entry name" value="Sensor_HK_TwoCompSys"/>
</dbReference>
<keyword evidence="7" id="KW-0067">ATP-binding</keyword>
<proteinExistence type="predicted"/>
<feature type="region of interest" description="Disordered" evidence="10">
    <location>
        <begin position="264"/>
        <end position="285"/>
    </location>
</feature>
<dbReference type="PANTHER" id="PTHR24421">
    <property type="entry name" value="NITRATE/NITRITE SENSOR PROTEIN NARX-RELATED"/>
    <property type="match status" value="1"/>
</dbReference>
<gene>
    <name evidence="14" type="ORF">ACFQDI_20925</name>
</gene>
<evidence type="ECO:0000259" key="13">
    <source>
        <dbReference type="PROSITE" id="PS50109"/>
    </source>
</evidence>
<comment type="caution">
    <text evidence="14">The sequence shown here is derived from an EMBL/GenBank/DDBJ whole genome shotgun (WGS) entry which is preliminary data.</text>
</comment>
<evidence type="ECO:0000256" key="9">
    <source>
        <dbReference type="SAM" id="Coils"/>
    </source>
</evidence>
<keyword evidence="11" id="KW-0812">Transmembrane</keyword>
<evidence type="ECO:0000256" key="4">
    <source>
        <dbReference type="ARBA" id="ARBA00022679"/>
    </source>
</evidence>
<organism evidence="14 15">
    <name type="scientific">Prosthecobacter fluviatilis</name>
    <dbReference type="NCBI Taxonomy" id="445931"/>
    <lineage>
        <taxon>Bacteria</taxon>
        <taxon>Pseudomonadati</taxon>
        <taxon>Verrucomicrobiota</taxon>
        <taxon>Verrucomicrobiia</taxon>
        <taxon>Verrucomicrobiales</taxon>
        <taxon>Verrucomicrobiaceae</taxon>
        <taxon>Prosthecobacter</taxon>
    </lineage>
</organism>
<evidence type="ECO:0000256" key="5">
    <source>
        <dbReference type="ARBA" id="ARBA00022741"/>
    </source>
</evidence>
<evidence type="ECO:0000256" key="2">
    <source>
        <dbReference type="ARBA" id="ARBA00012438"/>
    </source>
</evidence>
<dbReference type="InterPro" id="IPR005467">
    <property type="entry name" value="His_kinase_dom"/>
</dbReference>
<dbReference type="Pfam" id="PF07730">
    <property type="entry name" value="HisKA_3"/>
    <property type="match status" value="1"/>
</dbReference>
<dbReference type="PANTHER" id="PTHR24421:SF10">
    <property type="entry name" value="NITRATE_NITRITE SENSOR PROTEIN NARQ"/>
    <property type="match status" value="1"/>
</dbReference>
<accession>A0ABW0KWF2</accession>
<feature type="domain" description="Histidine kinase" evidence="13">
    <location>
        <begin position="494"/>
        <end position="687"/>
    </location>
</feature>
<dbReference type="PROSITE" id="PS50109">
    <property type="entry name" value="HIS_KIN"/>
    <property type="match status" value="1"/>
</dbReference>
<dbReference type="InterPro" id="IPR003594">
    <property type="entry name" value="HATPase_dom"/>
</dbReference>
<evidence type="ECO:0000256" key="7">
    <source>
        <dbReference type="ARBA" id="ARBA00022840"/>
    </source>
</evidence>
<comment type="catalytic activity">
    <reaction evidence="1">
        <text>ATP + protein L-histidine = ADP + protein N-phospho-L-histidine.</text>
        <dbReference type="EC" id="2.7.13.3"/>
    </reaction>
</comment>
<keyword evidence="4" id="KW-0808">Transferase</keyword>
<evidence type="ECO:0000313" key="15">
    <source>
        <dbReference type="Proteomes" id="UP001596052"/>
    </source>
</evidence>
<keyword evidence="15" id="KW-1185">Reference proteome</keyword>
<feature type="chain" id="PRO_5047264761" description="histidine kinase" evidence="12">
    <location>
        <begin position="25"/>
        <end position="690"/>
    </location>
</feature>
<evidence type="ECO:0000256" key="6">
    <source>
        <dbReference type="ARBA" id="ARBA00022777"/>
    </source>
</evidence>
<feature type="transmembrane region" description="Helical" evidence="11">
    <location>
        <begin position="451"/>
        <end position="472"/>
    </location>
</feature>
<evidence type="ECO:0000313" key="14">
    <source>
        <dbReference type="EMBL" id="MFC5457346.1"/>
    </source>
</evidence>
<dbReference type="CDD" id="cd16917">
    <property type="entry name" value="HATPase_UhpB-NarQ-NarX-like"/>
    <property type="match status" value="1"/>
</dbReference>
<dbReference type="Gene3D" id="3.30.565.10">
    <property type="entry name" value="Histidine kinase-like ATPase, C-terminal domain"/>
    <property type="match status" value="1"/>
</dbReference>
<keyword evidence="12" id="KW-0732">Signal</keyword>
<name>A0ABW0KWF2_9BACT</name>
<keyword evidence="6 14" id="KW-0418">Kinase</keyword>
<dbReference type="EC" id="2.7.13.3" evidence="2"/>
<dbReference type="Pfam" id="PF02518">
    <property type="entry name" value="HATPase_c"/>
    <property type="match status" value="1"/>
</dbReference>
<evidence type="ECO:0000256" key="1">
    <source>
        <dbReference type="ARBA" id="ARBA00000085"/>
    </source>
</evidence>
<dbReference type="EMBL" id="JBHSMQ010000010">
    <property type="protein sequence ID" value="MFC5457346.1"/>
    <property type="molecule type" value="Genomic_DNA"/>
</dbReference>
<feature type="coiled-coil region" evidence="9">
    <location>
        <begin position="500"/>
        <end position="557"/>
    </location>
</feature>
<evidence type="ECO:0000256" key="11">
    <source>
        <dbReference type="SAM" id="Phobius"/>
    </source>
</evidence>
<feature type="signal peptide" evidence="12">
    <location>
        <begin position="1"/>
        <end position="24"/>
    </location>
</feature>
<dbReference type="InterPro" id="IPR036890">
    <property type="entry name" value="HATPase_C_sf"/>
</dbReference>
<dbReference type="SUPFAM" id="SSF55874">
    <property type="entry name" value="ATPase domain of HSP90 chaperone/DNA topoisomerase II/histidine kinase"/>
    <property type="match status" value="1"/>
</dbReference>
<evidence type="ECO:0000256" key="3">
    <source>
        <dbReference type="ARBA" id="ARBA00022553"/>
    </source>
</evidence>
<dbReference type="InterPro" id="IPR011712">
    <property type="entry name" value="Sig_transdc_His_kin_sub3_dim/P"/>
</dbReference>
<reference evidence="15" key="1">
    <citation type="journal article" date="2019" name="Int. J. Syst. Evol. Microbiol.">
        <title>The Global Catalogue of Microorganisms (GCM) 10K type strain sequencing project: providing services to taxonomists for standard genome sequencing and annotation.</title>
        <authorList>
            <consortium name="The Broad Institute Genomics Platform"/>
            <consortium name="The Broad Institute Genome Sequencing Center for Infectious Disease"/>
            <person name="Wu L."/>
            <person name="Ma J."/>
        </authorList>
    </citation>
    <scope>NUCLEOTIDE SEQUENCE [LARGE SCALE GENOMIC DNA]</scope>
    <source>
        <strain evidence="15">CGMCC 4.1469</strain>
    </source>
</reference>
<keyword evidence="5" id="KW-0547">Nucleotide-binding</keyword>
<evidence type="ECO:0000256" key="10">
    <source>
        <dbReference type="SAM" id="MobiDB-lite"/>
    </source>
</evidence>
<keyword evidence="3" id="KW-0597">Phosphoprotein</keyword>
<sequence length="690" mass="74172">MRGSILHSIFVILSSFGFLQSSFAAGALTRAIDIRTLPYERSLEKLPVDLTATIGFVESGGTAFVQDDTAGTHLHFKPARNDLKVGDRVRIRGLTTAGLYFPGVDVTSLEILGHGAPPAAAPASYDDLATGRYHYQRVIVEGLGRTLTPLDENRSLLRLAIGSRVLEVRIDAPLETAPALIDARLRITALAAGGINDRRQLVFPYIRVTDWNDVAITQPAPPLAELPVTSVVTLLQFGAADEPHHRARVLGTVLAAFPDGRVFLRDATPPPPPREQPKDAAPLPQQSPSIAIRLTTPASLSVGQKAEIIGFPIMAGFSASLADAQVISSGETSDLPAAAAAVSLKEFLDGSHDADLIRLTAPAVLNDFFRTVDGYELRLTSGGTPLRAFLLQSAAPELEIDTVVGLTGVCLVESSKDRGFRSQAERASLLLRSAEDIAIISTAPFWTTGRLVIAISILAGVVLLAIVWIAALRRQISALSSRIVQQATQDERQRIAREFHDTLEQELAGLSLRLDAATTRPLEDKARTLIETSRSLVSRIQSEARNLVADLRDTEQLHDLPAALREIQSRMPPNAPALRLDLHPLPAIPGAVSHHLRMMAQEAITNVLKHAQATEITLHLSASADLLTLRISDNGRGLASDTATTGQPGHFGCMGIRERARKIGAEVAWKSEEGKGTVVTVSLPLLHSSF</sequence>
<evidence type="ECO:0000256" key="8">
    <source>
        <dbReference type="ARBA" id="ARBA00023012"/>
    </source>
</evidence>
<dbReference type="Proteomes" id="UP001596052">
    <property type="component" value="Unassembled WGS sequence"/>
</dbReference>
<keyword evidence="11" id="KW-0472">Membrane</keyword>
<keyword evidence="9" id="KW-0175">Coiled coil</keyword>
<dbReference type="SMART" id="SM00387">
    <property type="entry name" value="HATPase_c"/>
    <property type="match status" value="1"/>
</dbReference>
<dbReference type="GO" id="GO:0016301">
    <property type="term" value="F:kinase activity"/>
    <property type="evidence" value="ECO:0007669"/>
    <property type="project" value="UniProtKB-KW"/>
</dbReference>
<dbReference type="Gene3D" id="1.20.5.1930">
    <property type="match status" value="1"/>
</dbReference>
<protein>
    <recommendedName>
        <fullName evidence="2">histidine kinase</fullName>
        <ecNumber evidence="2">2.7.13.3</ecNumber>
    </recommendedName>
</protein>
<keyword evidence="11" id="KW-1133">Transmembrane helix</keyword>
<keyword evidence="8" id="KW-0902">Two-component regulatory system</keyword>